<dbReference type="CDD" id="cd03220">
    <property type="entry name" value="ABC_KpsT_Wzt"/>
    <property type="match status" value="1"/>
</dbReference>
<dbReference type="InterPro" id="IPR003439">
    <property type="entry name" value="ABC_transporter-like_ATP-bd"/>
</dbReference>
<accession>A0ABU8X4L1</accession>
<dbReference type="InterPro" id="IPR050683">
    <property type="entry name" value="Bact_Polysacc_Export_ATP-bd"/>
</dbReference>
<dbReference type="SMART" id="SM00382">
    <property type="entry name" value="AAA"/>
    <property type="match status" value="1"/>
</dbReference>
<evidence type="ECO:0000259" key="4">
    <source>
        <dbReference type="PROSITE" id="PS50893"/>
    </source>
</evidence>
<keyword evidence="2" id="KW-0547">Nucleotide-binding</keyword>
<feature type="domain" description="ABC transporter" evidence="4">
    <location>
        <begin position="18"/>
        <end position="252"/>
    </location>
</feature>
<dbReference type="PANTHER" id="PTHR46743:SF3">
    <property type="entry name" value="ABC-TYPE POLYSACCHARIDE_POLYOL PHOSPHATE TRANSPORT SYSTEM, ATPASE COMPONENT"/>
    <property type="match status" value="1"/>
</dbReference>
<dbReference type="PANTHER" id="PTHR46743">
    <property type="entry name" value="TEICHOIC ACIDS EXPORT ATP-BINDING PROTEIN TAGH"/>
    <property type="match status" value="1"/>
</dbReference>
<dbReference type="SUPFAM" id="SSF52540">
    <property type="entry name" value="P-loop containing nucleoside triphosphate hydrolases"/>
    <property type="match status" value="1"/>
</dbReference>
<dbReference type="Proteomes" id="UP001367030">
    <property type="component" value="Unassembled WGS sequence"/>
</dbReference>
<evidence type="ECO:0000313" key="6">
    <source>
        <dbReference type="Proteomes" id="UP001367030"/>
    </source>
</evidence>
<dbReference type="RefSeq" id="WP_340334833.1">
    <property type="nucleotide sequence ID" value="NZ_JBBKZS010000003.1"/>
</dbReference>
<keyword evidence="1" id="KW-1003">Cell membrane</keyword>
<evidence type="ECO:0000256" key="2">
    <source>
        <dbReference type="ARBA" id="ARBA00022741"/>
    </source>
</evidence>
<reference evidence="5 6" key="1">
    <citation type="submission" date="2024-03" db="EMBL/GenBank/DDBJ databases">
        <title>Novel species of the genus Variovorax.</title>
        <authorList>
            <person name="Liu Q."/>
            <person name="Xin Y.-H."/>
        </authorList>
    </citation>
    <scope>NUCLEOTIDE SEQUENCE [LARGE SCALE GENOMIC DNA]</scope>
    <source>
        <strain evidence="5 6">KACC 18901</strain>
    </source>
</reference>
<dbReference type="InterPro" id="IPR003593">
    <property type="entry name" value="AAA+_ATPase"/>
</dbReference>
<name>A0ABU8X4L1_9BURK</name>
<keyword evidence="6" id="KW-1185">Reference proteome</keyword>
<evidence type="ECO:0000256" key="3">
    <source>
        <dbReference type="ARBA" id="ARBA00022840"/>
    </source>
</evidence>
<sequence length="256" mass="27101">MASISLLDASVNFPIYGAGSASLKKTLASSVTGGRFGQDTGVRVVQALGNINLELKSGDRLGLIGHNGAGKSTLLRTLAGVYEPSSGEFSRTGTVASLIDPALGIEADATGVENIMLRGLVMGMSKRQVDDLTPGICEFSGLGDYVNMPVRTYSTGMLMRLAFAISTSIEADILLMDEWLSVGDAEFTEKAETRMKSVVAKSGILVLASHSLDLIAKECNRVIYLEHGRMVEPTEAQVEALEDARARARPASTTTV</sequence>
<dbReference type="PROSITE" id="PS50893">
    <property type="entry name" value="ABC_TRANSPORTER_2"/>
    <property type="match status" value="1"/>
</dbReference>
<proteinExistence type="predicted"/>
<dbReference type="InterPro" id="IPR015860">
    <property type="entry name" value="ABC_transpr_TagH-like"/>
</dbReference>
<dbReference type="Gene3D" id="3.40.50.300">
    <property type="entry name" value="P-loop containing nucleotide triphosphate hydrolases"/>
    <property type="match status" value="1"/>
</dbReference>
<comment type="caution">
    <text evidence="5">The sequence shown here is derived from an EMBL/GenBank/DDBJ whole genome shotgun (WGS) entry which is preliminary data.</text>
</comment>
<organism evidence="5 6">
    <name type="scientific">Variovorax robiniae</name>
    <dbReference type="NCBI Taxonomy" id="1836199"/>
    <lineage>
        <taxon>Bacteria</taxon>
        <taxon>Pseudomonadati</taxon>
        <taxon>Pseudomonadota</taxon>
        <taxon>Betaproteobacteria</taxon>
        <taxon>Burkholderiales</taxon>
        <taxon>Comamonadaceae</taxon>
        <taxon>Variovorax</taxon>
    </lineage>
</organism>
<dbReference type="GO" id="GO:0005524">
    <property type="term" value="F:ATP binding"/>
    <property type="evidence" value="ECO:0007669"/>
    <property type="project" value="UniProtKB-KW"/>
</dbReference>
<dbReference type="EMBL" id="JBBKZS010000003">
    <property type="protein sequence ID" value="MEJ8854741.1"/>
    <property type="molecule type" value="Genomic_DNA"/>
</dbReference>
<protein>
    <submittedName>
        <fullName evidence="5">ABC transporter ATP-binding protein</fullName>
    </submittedName>
</protein>
<evidence type="ECO:0000313" key="5">
    <source>
        <dbReference type="EMBL" id="MEJ8854741.1"/>
    </source>
</evidence>
<evidence type="ECO:0000256" key="1">
    <source>
        <dbReference type="ARBA" id="ARBA00022475"/>
    </source>
</evidence>
<keyword evidence="3 5" id="KW-0067">ATP-binding</keyword>
<keyword evidence="1" id="KW-0472">Membrane</keyword>
<dbReference type="Pfam" id="PF00005">
    <property type="entry name" value="ABC_tran"/>
    <property type="match status" value="1"/>
</dbReference>
<dbReference type="InterPro" id="IPR027417">
    <property type="entry name" value="P-loop_NTPase"/>
</dbReference>
<gene>
    <name evidence="5" type="ORF">WKW79_09190</name>
</gene>